<keyword evidence="6" id="KW-0695">RNA-directed DNA polymerase</keyword>
<keyword evidence="5" id="KW-0378">Hydrolase</keyword>
<dbReference type="Gene3D" id="3.30.420.10">
    <property type="entry name" value="Ribonuclease H-like superfamily/Ribonuclease H"/>
    <property type="match status" value="1"/>
</dbReference>
<dbReference type="PANTHER" id="PTHR41694:SF3">
    <property type="entry name" value="RNA-DIRECTED DNA POLYMERASE-RELATED"/>
    <property type="match status" value="1"/>
</dbReference>
<organism evidence="8 9">
    <name type="scientific">Cepphus grylle</name>
    <name type="common">Black guillemot</name>
    <name type="synonym">Alca grylle</name>
    <dbReference type="NCBI Taxonomy" id="28697"/>
    <lineage>
        <taxon>Eukaryota</taxon>
        <taxon>Metazoa</taxon>
        <taxon>Chordata</taxon>
        <taxon>Craniata</taxon>
        <taxon>Vertebrata</taxon>
        <taxon>Euteleostomi</taxon>
        <taxon>Archelosauria</taxon>
        <taxon>Archosauria</taxon>
        <taxon>Dinosauria</taxon>
        <taxon>Saurischia</taxon>
        <taxon>Theropoda</taxon>
        <taxon>Coelurosauria</taxon>
        <taxon>Aves</taxon>
        <taxon>Neognathae</taxon>
        <taxon>Neoaves</taxon>
        <taxon>Charadriiformes</taxon>
        <taxon>Alcidae</taxon>
        <taxon>Cepphus</taxon>
    </lineage>
</organism>
<evidence type="ECO:0000256" key="1">
    <source>
        <dbReference type="ARBA" id="ARBA00022679"/>
    </source>
</evidence>
<dbReference type="GO" id="GO:0003964">
    <property type="term" value="F:RNA-directed DNA polymerase activity"/>
    <property type="evidence" value="ECO:0007669"/>
    <property type="project" value="UniProtKB-KW"/>
</dbReference>
<dbReference type="EMBL" id="VZUD01028796">
    <property type="protein sequence ID" value="NXV25209.1"/>
    <property type="molecule type" value="Genomic_DNA"/>
</dbReference>
<comment type="caution">
    <text evidence="8">The sequence shown here is derived from an EMBL/GenBank/DDBJ whole genome shotgun (WGS) entry which is preliminary data.</text>
</comment>
<reference evidence="8 9" key="1">
    <citation type="submission" date="2019-09" db="EMBL/GenBank/DDBJ databases">
        <title>Bird 10,000 Genomes (B10K) Project - Family phase.</title>
        <authorList>
            <person name="Zhang G."/>
        </authorList>
    </citation>
    <scope>NUCLEOTIDE SEQUENCE [LARGE SCALE GENOMIC DNA]</scope>
    <source>
        <strain evidence="8">OUT-0020</strain>
        <tissue evidence="8">Liver</tissue>
    </source>
</reference>
<keyword evidence="4" id="KW-0255">Endonuclease</keyword>
<name>A0A7L3SH57_CEPGR</name>
<sequence>QNQVFEEFPWRSETPVDGLMVFTDAGKKSRRAAVTWCLAGERYYKLLSGSPQDSLQTLELRAVVWTFQNWQTEPINVVSDSMYVVGTVRHLEHSMLRSMQNSVLHQLLL</sequence>
<dbReference type="InterPro" id="IPR012337">
    <property type="entry name" value="RNaseH-like_sf"/>
</dbReference>
<evidence type="ECO:0000256" key="6">
    <source>
        <dbReference type="ARBA" id="ARBA00022918"/>
    </source>
</evidence>
<gene>
    <name evidence="8" type="primary">Ervk6_3</name>
    <name evidence="8" type="ORF">CEPGRY_R16140</name>
</gene>
<dbReference type="Proteomes" id="UP000578766">
    <property type="component" value="Unassembled WGS sequence"/>
</dbReference>
<feature type="non-terminal residue" evidence="8">
    <location>
        <position position="1"/>
    </location>
</feature>
<evidence type="ECO:0000256" key="2">
    <source>
        <dbReference type="ARBA" id="ARBA00022695"/>
    </source>
</evidence>
<keyword evidence="9" id="KW-1185">Reference proteome</keyword>
<accession>A0A7L3SH57</accession>
<proteinExistence type="predicted"/>
<evidence type="ECO:0000256" key="3">
    <source>
        <dbReference type="ARBA" id="ARBA00022722"/>
    </source>
</evidence>
<keyword evidence="1" id="KW-0808">Transferase</keyword>
<evidence type="ECO:0000259" key="7">
    <source>
        <dbReference type="PROSITE" id="PS50879"/>
    </source>
</evidence>
<dbReference type="AlphaFoldDB" id="A0A7L3SH57"/>
<evidence type="ECO:0000256" key="4">
    <source>
        <dbReference type="ARBA" id="ARBA00022759"/>
    </source>
</evidence>
<dbReference type="SUPFAM" id="SSF53098">
    <property type="entry name" value="Ribonuclease H-like"/>
    <property type="match status" value="1"/>
</dbReference>
<keyword evidence="2" id="KW-0548">Nucleotidyltransferase</keyword>
<protein>
    <submittedName>
        <fullName evidence="8">POK6 protein</fullName>
    </submittedName>
</protein>
<keyword evidence="3" id="KW-0540">Nuclease</keyword>
<feature type="non-terminal residue" evidence="8">
    <location>
        <position position="109"/>
    </location>
</feature>
<feature type="domain" description="RNase H type-1" evidence="7">
    <location>
        <begin position="15"/>
        <end position="109"/>
    </location>
</feature>
<evidence type="ECO:0000256" key="5">
    <source>
        <dbReference type="ARBA" id="ARBA00022801"/>
    </source>
</evidence>
<evidence type="ECO:0000313" key="9">
    <source>
        <dbReference type="Proteomes" id="UP000578766"/>
    </source>
</evidence>
<dbReference type="GO" id="GO:0035613">
    <property type="term" value="F:RNA stem-loop binding"/>
    <property type="evidence" value="ECO:0007669"/>
    <property type="project" value="TreeGrafter"/>
</dbReference>
<dbReference type="PANTHER" id="PTHR41694">
    <property type="entry name" value="ENDOGENOUS RETROVIRUS GROUP K MEMBER POL PROTEIN"/>
    <property type="match status" value="1"/>
</dbReference>
<dbReference type="PROSITE" id="PS50879">
    <property type="entry name" value="RNASE_H_1"/>
    <property type="match status" value="1"/>
</dbReference>
<dbReference type="InterPro" id="IPR036397">
    <property type="entry name" value="RNaseH_sf"/>
</dbReference>
<dbReference type="InterPro" id="IPR002156">
    <property type="entry name" value="RNaseH_domain"/>
</dbReference>
<dbReference type="GO" id="GO:0004523">
    <property type="term" value="F:RNA-DNA hybrid ribonuclease activity"/>
    <property type="evidence" value="ECO:0007669"/>
    <property type="project" value="InterPro"/>
</dbReference>
<evidence type="ECO:0000313" key="8">
    <source>
        <dbReference type="EMBL" id="NXV25209.1"/>
    </source>
</evidence>
<dbReference type="Pfam" id="PF00075">
    <property type="entry name" value="RNase_H"/>
    <property type="match status" value="1"/>
</dbReference>